<keyword evidence="4" id="KW-0479">Metal-binding</keyword>
<dbReference type="HAMAP" id="MF_00009">
    <property type="entry name" value="Endoribonucl_YbeY"/>
    <property type="match status" value="1"/>
</dbReference>
<evidence type="ECO:0000313" key="8">
    <source>
        <dbReference type="EMBL" id="OIR07592.1"/>
    </source>
</evidence>
<evidence type="ECO:0000256" key="4">
    <source>
        <dbReference type="ARBA" id="ARBA00022723"/>
    </source>
</evidence>
<evidence type="ECO:0000256" key="2">
    <source>
        <dbReference type="ARBA" id="ARBA00010875"/>
    </source>
</evidence>
<accession>A0A1J5SU60</accession>
<evidence type="ECO:0000256" key="1">
    <source>
        <dbReference type="ARBA" id="ARBA00001947"/>
    </source>
</evidence>
<dbReference type="InterPro" id="IPR002036">
    <property type="entry name" value="YbeY"/>
</dbReference>
<evidence type="ECO:0000256" key="5">
    <source>
        <dbReference type="ARBA" id="ARBA00022759"/>
    </source>
</evidence>
<comment type="similarity">
    <text evidence="2">Belongs to the endoribonuclease YbeY family.</text>
</comment>
<evidence type="ECO:0000256" key="6">
    <source>
        <dbReference type="ARBA" id="ARBA00022801"/>
    </source>
</evidence>
<keyword evidence="5" id="KW-0255">Endonuclease</keyword>
<gene>
    <name evidence="8" type="primary">ybeY_4</name>
    <name evidence="8" type="ORF">GALL_102550</name>
</gene>
<dbReference type="NCBIfam" id="TIGR00043">
    <property type="entry name" value="rRNA maturation RNase YbeY"/>
    <property type="match status" value="1"/>
</dbReference>
<dbReference type="InterPro" id="IPR023091">
    <property type="entry name" value="MetalPrtase_cat_dom_sf_prd"/>
</dbReference>
<name>A0A1J5SU60_9ZZZZ</name>
<comment type="cofactor">
    <cofactor evidence="1">
        <name>Zn(2+)</name>
        <dbReference type="ChEBI" id="CHEBI:29105"/>
    </cofactor>
</comment>
<keyword evidence="6 8" id="KW-0378">Hydrolase</keyword>
<keyword evidence="3" id="KW-0540">Nuclease</keyword>
<dbReference type="AlphaFoldDB" id="A0A1J5SU60"/>
<dbReference type="SUPFAM" id="SSF55486">
    <property type="entry name" value="Metalloproteases ('zincins'), catalytic domain"/>
    <property type="match status" value="1"/>
</dbReference>
<sequence>MQKIFFHSTINSFRLLNKKKIRLVLESIFNNEGAHLQSLNFVFCSDAYLLKINRDFLSHDFYTDIITFDLSEGDSGTTIGEVYISIDRVKENALKLGILFNEELLRVIFHGALHLCGYKDKKKKEIAEMRKKEEQYLRLFEKLHSK</sequence>
<dbReference type="PANTHER" id="PTHR46986">
    <property type="entry name" value="ENDORIBONUCLEASE YBEY, CHLOROPLASTIC"/>
    <property type="match status" value="1"/>
</dbReference>
<dbReference type="PANTHER" id="PTHR46986:SF1">
    <property type="entry name" value="ENDORIBONUCLEASE YBEY, CHLOROPLASTIC"/>
    <property type="match status" value="1"/>
</dbReference>
<dbReference type="Pfam" id="PF02130">
    <property type="entry name" value="YbeY"/>
    <property type="match status" value="1"/>
</dbReference>
<protein>
    <submittedName>
        <fullName evidence="8">Endoribonuclease YbeY</fullName>
        <ecNumber evidence="8">3.1.-.-</ecNumber>
    </submittedName>
</protein>
<dbReference type="EC" id="3.1.-.-" evidence="8"/>
<keyword evidence="7" id="KW-0862">Zinc</keyword>
<comment type="caution">
    <text evidence="8">The sequence shown here is derived from an EMBL/GenBank/DDBJ whole genome shotgun (WGS) entry which is preliminary data.</text>
</comment>
<organism evidence="8">
    <name type="scientific">mine drainage metagenome</name>
    <dbReference type="NCBI Taxonomy" id="410659"/>
    <lineage>
        <taxon>unclassified sequences</taxon>
        <taxon>metagenomes</taxon>
        <taxon>ecological metagenomes</taxon>
    </lineage>
</organism>
<dbReference type="GO" id="GO:0046872">
    <property type="term" value="F:metal ion binding"/>
    <property type="evidence" value="ECO:0007669"/>
    <property type="project" value="UniProtKB-KW"/>
</dbReference>
<reference evidence="8" key="1">
    <citation type="submission" date="2016-10" db="EMBL/GenBank/DDBJ databases">
        <title>Sequence of Gallionella enrichment culture.</title>
        <authorList>
            <person name="Poehlein A."/>
            <person name="Muehling M."/>
            <person name="Daniel R."/>
        </authorList>
    </citation>
    <scope>NUCLEOTIDE SEQUENCE</scope>
</reference>
<dbReference type="EMBL" id="MLJW01000036">
    <property type="protein sequence ID" value="OIR07592.1"/>
    <property type="molecule type" value="Genomic_DNA"/>
</dbReference>
<proteinExistence type="inferred from homology"/>
<dbReference type="GO" id="GO:0004519">
    <property type="term" value="F:endonuclease activity"/>
    <property type="evidence" value="ECO:0007669"/>
    <property type="project" value="UniProtKB-KW"/>
</dbReference>
<dbReference type="GO" id="GO:0004222">
    <property type="term" value="F:metalloendopeptidase activity"/>
    <property type="evidence" value="ECO:0007669"/>
    <property type="project" value="InterPro"/>
</dbReference>
<dbReference type="Gene3D" id="3.40.390.30">
    <property type="entry name" value="Metalloproteases ('zincins'), catalytic domain"/>
    <property type="match status" value="1"/>
</dbReference>
<evidence type="ECO:0000256" key="7">
    <source>
        <dbReference type="ARBA" id="ARBA00022833"/>
    </source>
</evidence>
<evidence type="ECO:0000256" key="3">
    <source>
        <dbReference type="ARBA" id="ARBA00022722"/>
    </source>
</evidence>
<dbReference type="GO" id="GO:0006364">
    <property type="term" value="P:rRNA processing"/>
    <property type="evidence" value="ECO:0007669"/>
    <property type="project" value="InterPro"/>
</dbReference>